<dbReference type="InterPro" id="IPR001708">
    <property type="entry name" value="YidC/ALB3/OXA1/COX18"/>
</dbReference>
<dbReference type="CDD" id="cd20070">
    <property type="entry name" value="5TM_YidC_Alb3"/>
    <property type="match status" value="1"/>
</dbReference>
<evidence type="ECO:0000256" key="5">
    <source>
        <dbReference type="ARBA" id="ARBA00022927"/>
    </source>
</evidence>
<feature type="transmembrane region" description="Helical" evidence="11">
    <location>
        <begin position="206"/>
        <end position="225"/>
    </location>
</feature>
<keyword evidence="6 11" id="KW-1133">Transmembrane helix</keyword>
<keyword evidence="2" id="KW-0813">Transport</keyword>
<feature type="region of interest" description="Disordered" evidence="10">
    <location>
        <begin position="252"/>
        <end position="289"/>
    </location>
</feature>
<dbReference type="RefSeq" id="WP_154528287.1">
    <property type="nucleotide sequence ID" value="NZ_VUNH01000003.1"/>
</dbReference>
<dbReference type="GO" id="GO:0032977">
    <property type="term" value="F:membrane insertase activity"/>
    <property type="evidence" value="ECO:0007669"/>
    <property type="project" value="InterPro"/>
</dbReference>
<feature type="transmembrane region" description="Helical" evidence="11">
    <location>
        <begin position="166"/>
        <end position="185"/>
    </location>
</feature>
<evidence type="ECO:0000256" key="3">
    <source>
        <dbReference type="ARBA" id="ARBA00022475"/>
    </source>
</evidence>
<feature type="transmembrane region" description="Helical" evidence="11">
    <location>
        <begin position="91"/>
        <end position="109"/>
    </location>
</feature>
<keyword evidence="4 9" id="KW-0812">Transmembrane</keyword>
<comment type="caution">
    <text evidence="13">The sequence shown here is derived from an EMBL/GenBank/DDBJ whole genome shotgun (WGS) entry which is preliminary data.</text>
</comment>
<evidence type="ECO:0000256" key="2">
    <source>
        <dbReference type="ARBA" id="ARBA00022448"/>
    </source>
</evidence>
<evidence type="ECO:0000256" key="8">
    <source>
        <dbReference type="ARBA" id="ARBA00023186"/>
    </source>
</evidence>
<feature type="transmembrane region" description="Helical" evidence="11">
    <location>
        <begin position="20"/>
        <end position="38"/>
    </location>
</feature>
<dbReference type="InterPro" id="IPR047196">
    <property type="entry name" value="YidC_ALB_C"/>
</dbReference>
<keyword evidence="8" id="KW-0143">Chaperone</keyword>
<evidence type="ECO:0000313" key="14">
    <source>
        <dbReference type="Proteomes" id="UP000473699"/>
    </source>
</evidence>
<dbReference type="GO" id="GO:0005886">
    <property type="term" value="C:plasma membrane"/>
    <property type="evidence" value="ECO:0007669"/>
    <property type="project" value="UniProtKB-SubCell"/>
</dbReference>
<sequence length="308" mass="34401">MWKALSDYLFQFLNLLYSMTGNWGWAIVALTVIVRLVLHPLNAKQMRSMQQMQRLQPRLKVLQEKYANDRDTLSRETMALYKENKVNPASGCLPLIIQLPILILLFNVLRDASAQFGEATFCGVPLAGTVLSSIAKAVGFSGDPLTAGFMDTCRAIGANPAGLSAVGVWLPITFLLLFIVFLTWYQQKLSAQGNPQMATMNIVMPIFMGFICLSMPGGLLLYWMLSSLFAVIQQWFTVHKVAKEEKPVLFKDKPREGEAPAQKAVFAPRPVREKRPASKRELGEIPSAAVQSGEAYDDFSDFIPKRHK</sequence>
<dbReference type="PANTHER" id="PTHR12428">
    <property type="entry name" value="OXA1"/>
    <property type="match status" value="1"/>
</dbReference>
<dbReference type="PANTHER" id="PTHR12428:SF65">
    <property type="entry name" value="CYTOCHROME C OXIDASE ASSEMBLY PROTEIN COX18, MITOCHONDRIAL"/>
    <property type="match status" value="1"/>
</dbReference>
<dbReference type="InterPro" id="IPR028055">
    <property type="entry name" value="YidC/Oxa/ALB_C"/>
</dbReference>
<evidence type="ECO:0000256" key="9">
    <source>
        <dbReference type="RuleBase" id="RU003945"/>
    </source>
</evidence>
<evidence type="ECO:0000259" key="12">
    <source>
        <dbReference type="Pfam" id="PF02096"/>
    </source>
</evidence>
<reference evidence="13 14" key="1">
    <citation type="submission" date="2019-08" db="EMBL/GenBank/DDBJ databases">
        <title>In-depth cultivation of the pig gut microbiome towards novel bacterial diversity and tailored functional studies.</title>
        <authorList>
            <person name="Wylensek D."/>
            <person name="Hitch T.C.A."/>
            <person name="Clavel T."/>
        </authorList>
    </citation>
    <scope>NUCLEOTIDE SEQUENCE [LARGE SCALE GENOMIC DNA]</scope>
    <source>
        <strain evidence="13 14">SM-530-WT-4B</strain>
    </source>
</reference>
<comment type="similarity">
    <text evidence="9">Belongs to the OXA1/ALB3/YidC family.</text>
</comment>
<gene>
    <name evidence="13" type="ORF">FYJ74_03900</name>
</gene>
<feature type="domain" description="Membrane insertase YidC/Oxa/ALB C-terminal" evidence="12">
    <location>
        <begin position="23"/>
        <end position="237"/>
    </location>
</feature>
<feature type="compositionally biased region" description="Basic and acidic residues" evidence="10">
    <location>
        <begin position="270"/>
        <end position="283"/>
    </location>
</feature>
<dbReference type="GO" id="GO:0015031">
    <property type="term" value="P:protein transport"/>
    <property type="evidence" value="ECO:0007669"/>
    <property type="project" value="UniProtKB-KW"/>
</dbReference>
<evidence type="ECO:0000256" key="4">
    <source>
        <dbReference type="ARBA" id="ARBA00022692"/>
    </source>
</evidence>
<protein>
    <submittedName>
        <fullName evidence="13">YidC/Oxa1 family membrane protein insertase</fullName>
    </submittedName>
</protein>
<comment type="subcellular location">
    <subcellularLocation>
        <location evidence="1">Cell membrane</location>
        <topology evidence="1">Multi-pass membrane protein</topology>
    </subcellularLocation>
    <subcellularLocation>
        <location evidence="9">Membrane</location>
        <topology evidence="9">Multi-pass membrane protein</topology>
    </subcellularLocation>
</comment>
<dbReference type="NCBIfam" id="TIGR03592">
    <property type="entry name" value="yidC_oxa1_cterm"/>
    <property type="match status" value="1"/>
</dbReference>
<dbReference type="Pfam" id="PF02096">
    <property type="entry name" value="60KD_IMP"/>
    <property type="match status" value="1"/>
</dbReference>
<dbReference type="GO" id="GO:0051205">
    <property type="term" value="P:protein insertion into membrane"/>
    <property type="evidence" value="ECO:0007669"/>
    <property type="project" value="TreeGrafter"/>
</dbReference>
<proteinExistence type="inferred from homology"/>
<accession>A0A6L5YAL6</accession>
<dbReference type="Proteomes" id="UP000473699">
    <property type="component" value="Unassembled WGS sequence"/>
</dbReference>
<evidence type="ECO:0000256" key="7">
    <source>
        <dbReference type="ARBA" id="ARBA00023136"/>
    </source>
</evidence>
<dbReference type="PRINTS" id="PR01900">
    <property type="entry name" value="YIDCPROTEIN"/>
</dbReference>
<keyword evidence="7 11" id="KW-0472">Membrane</keyword>
<organism evidence="13 14">
    <name type="scientific">Pyramidobacter porci</name>
    <dbReference type="NCBI Taxonomy" id="2605789"/>
    <lineage>
        <taxon>Bacteria</taxon>
        <taxon>Thermotogati</taxon>
        <taxon>Synergistota</taxon>
        <taxon>Synergistia</taxon>
        <taxon>Synergistales</taxon>
        <taxon>Dethiosulfovibrionaceae</taxon>
        <taxon>Pyramidobacter</taxon>
    </lineage>
</organism>
<dbReference type="EMBL" id="VUNH01000003">
    <property type="protein sequence ID" value="MST55185.1"/>
    <property type="molecule type" value="Genomic_DNA"/>
</dbReference>
<keyword evidence="14" id="KW-1185">Reference proteome</keyword>
<name>A0A6L5YAL6_9BACT</name>
<evidence type="ECO:0000256" key="10">
    <source>
        <dbReference type="SAM" id="MobiDB-lite"/>
    </source>
</evidence>
<dbReference type="AlphaFoldDB" id="A0A6L5YAL6"/>
<keyword evidence="3" id="KW-1003">Cell membrane</keyword>
<evidence type="ECO:0000256" key="1">
    <source>
        <dbReference type="ARBA" id="ARBA00004651"/>
    </source>
</evidence>
<evidence type="ECO:0000256" key="6">
    <source>
        <dbReference type="ARBA" id="ARBA00022989"/>
    </source>
</evidence>
<evidence type="ECO:0000256" key="11">
    <source>
        <dbReference type="SAM" id="Phobius"/>
    </source>
</evidence>
<evidence type="ECO:0000313" key="13">
    <source>
        <dbReference type="EMBL" id="MST55185.1"/>
    </source>
</evidence>
<keyword evidence="5" id="KW-0653">Protein transport</keyword>